<proteinExistence type="predicted"/>
<evidence type="ECO:0000256" key="1">
    <source>
        <dbReference type="SAM" id="Phobius"/>
    </source>
</evidence>
<sequence length="395" mass="41252">MSTLHSLKSSLSRLRNDRHGNFGMVTAIVIPVLIGTAGVAIDFSNMVLQQRQLQEASDAAALAAATALAKGTVADGTAAEALAKDFVVGQMVNYLSSTDSTSLRNSTTASVTTTTTATSKSYKVKVTAAYAMGLTPLMNVFGKKSVNIASTSSTSSGTSEVKSALSMTLALDESGSMLADTTTKLNNNKCDHYNTSGSKIGSYSPCYVKKIDALKTAANLLLDQLDKADPNFKYSRTNAIGWSSKVQVSSKFAWGTSQTRSNVINVLSAGGGTESAAPMKKAYDDLITTGSSSETQIHAQAGNPNLTKYIVLMTDGENNASSSDTNTLKTCTDAKSAGIKIYSIAFMAPTAGQNLLRSCASGASYYFQAESMTDLLGAFTSIGSEASSDKVIVTQ</sequence>
<organism evidence="3 4">
    <name type="scientific">Rhizobium favelukesii</name>
    <dbReference type="NCBI Taxonomy" id="348824"/>
    <lineage>
        <taxon>Bacteria</taxon>
        <taxon>Pseudomonadati</taxon>
        <taxon>Pseudomonadota</taxon>
        <taxon>Alphaproteobacteria</taxon>
        <taxon>Hyphomicrobiales</taxon>
        <taxon>Rhizobiaceae</taxon>
        <taxon>Rhizobium/Agrobacterium group</taxon>
        <taxon>Rhizobium</taxon>
    </lineage>
</organism>
<dbReference type="InterPro" id="IPR028087">
    <property type="entry name" value="Tad_N"/>
</dbReference>
<keyword evidence="4" id="KW-1185">Reference proteome</keyword>
<dbReference type="SUPFAM" id="SSF53300">
    <property type="entry name" value="vWA-like"/>
    <property type="match status" value="1"/>
</dbReference>
<dbReference type="AlphaFoldDB" id="W6RK17"/>
<dbReference type="PATRIC" id="fig|348824.6.peg.3860"/>
<dbReference type="PROSITE" id="PS50234">
    <property type="entry name" value="VWFA"/>
    <property type="match status" value="1"/>
</dbReference>
<feature type="transmembrane region" description="Helical" evidence="1">
    <location>
        <begin position="21"/>
        <end position="41"/>
    </location>
</feature>
<gene>
    <name evidence="3" type="ORF">LPU83_3590</name>
</gene>
<dbReference type="SMART" id="SM00327">
    <property type="entry name" value="VWA"/>
    <property type="match status" value="1"/>
</dbReference>
<reference evidence="3" key="1">
    <citation type="submission" date="2013-11" db="EMBL/GenBank/DDBJ databases">
        <title>Draft genome sequence of the broad-host-range Rhizobium sp. LPU83 strain, a member of the low-genetic diversity Oregon-like Rhizobium sp. group.</title>
        <authorList>
            <person name="Wibberg D."/>
            <person name="Puehler A."/>
            <person name="Schlueter A."/>
        </authorList>
    </citation>
    <scope>NUCLEOTIDE SEQUENCE [LARGE SCALE GENOMIC DNA]</scope>
    <source>
        <strain evidence="3">LPU83</strain>
    </source>
</reference>
<accession>W6RK17</accession>
<dbReference type="CDD" id="cd00198">
    <property type="entry name" value="vWFA"/>
    <property type="match status" value="1"/>
</dbReference>
<protein>
    <recommendedName>
        <fullName evidence="2">VWFA domain-containing protein</fullName>
    </recommendedName>
</protein>
<dbReference type="Proteomes" id="UP000019443">
    <property type="component" value="Chromosome"/>
</dbReference>
<name>W6RK17_9HYPH</name>
<dbReference type="RefSeq" id="WP_024315883.1">
    <property type="nucleotide sequence ID" value="NZ_ATTO01000026.1"/>
</dbReference>
<keyword evidence="1" id="KW-0472">Membrane</keyword>
<dbReference type="Pfam" id="PF00092">
    <property type="entry name" value="VWA"/>
    <property type="match status" value="1"/>
</dbReference>
<dbReference type="Pfam" id="PF13400">
    <property type="entry name" value="Tad"/>
    <property type="match status" value="1"/>
</dbReference>
<dbReference type="eggNOG" id="COG4961">
    <property type="taxonomic scope" value="Bacteria"/>
</dbReference>
<evidence type="ECO:0000313" key="4">
    <source>
        <dbReference type="Proteomes" id="UP000019443"/>
    </source>
</evidence>
<evidence type="ECO:0000259" key="2">
    <source>
        <dbReference type="PROSITE" id="PS50234"/>
    </source>
</evidence>
<dbReference type="InterPro" id="IPR002035">
    <property type="entry name" value="VWF_A"/>
</dbReference>
<evidence type="ECO:0000313" key="3">
    <source>
        <dbReference type="EMBL" id="CDM59233.1"/>
    </source>
</evidence>
<feature type="domain" description="VWFA" evidence="2">
    <location>
        <begin position="166"/>
        <end position="382"/>
    </location>
</feature>
<dbReference type="EMBL" id="HG916852">
    <property type="protein sequence ID" value="CDM59233.1"/>
    <property type="molecule type" value="Genomic_DNA"/>
</dbReference>
<dbReference type="Gene3D" id="3.40.50.410">
    <property type="entry name" value="von Willebrand factor, type A domain"/>
    <property type="match status" value="1"/>
</dbReference>
<dbReference type="HOGENOM" id="CLU_047933_0_0_5"/>
<dbReference type="InterPro" id="IPR036465">
    <property type="entry name" value="vWFA_dom_sf"/>
</dbReference>
<keyword evidence="1" id="KW-0812">Transmembrane</keyword>
<dbReference type="KEGG" id="rhl:LPU83_3590"/>
<keyword evidence="1" id="KW-1133">Transmembrane helix</keyword>